<feature type="transmembrane region" description="Helical" evidence="4">
    <location>
        <begin position="185"/>
        <end position="202"/>
    </location>
</feature>
<evidence type="ECO:0000259" key="5">
    <source>
        <dbReference type="PROSITE" id="PS51379"/>
    </source>
</evidence>
<protein>
    <submittedName>
        <fullName evidence="6">FAD-dependent oxidoreductase</fullName>
    </submittedName>
</protein>
<dbReference type="InterPro" id="IPR017896">
    <property type="entry name" value="4Fe4S_Fe-S-bd"/>
</dbReference>
<dbReference type="PROSITE" id="PS00198">
    <property type="entry name" value="4FE4S_FER_1"/>
    <property type="match status" value="1"/>
</dbReference>
<organism evidence="6 7">
    <name type="scientific">Candidatus Thiodiazotropha taylori</name>
    <dbReference type="NCBI Taxonomy" id="2792791"/>
    <lineage>
        <taxon>Bacteria</taxon>
        <taxon>Pseudomonadati</taxon>
        <taxon>Pseudomonadota</taxon>
        <taxon>Gammaproteobacteria</taxon>
        <taxon>Chromatiales</taxon>
        <taxon>Sedimenticolaceae</taxon>
        <taxon>Candidatus Thiodiazotropha</taxon>
    </lineage>
</organism>
<dbReference type="PANTHER" id="PTHR42783">
    <property type="entry name" value="GLUTAMATE SYNTHASE [NADPH] SMALL CHAIN"/>
    <property type="match status" value="1"/>
</dbReference>
<dbReference type="PRINTS" id="PR00419">
    <property type="entry name" value="ADXRDTASE"/>
</dbReference>
<proteinExistence type="predicted"/>
<dbReference type="InterPro" id="IPR023753">
    <property type="entry name" value="FAD/NAD-binding_dom"/>
</dbReference>
<feature type="domain" description="4Fe-4S ferredoxin-type" evidence="5">
    <location>
        <begin position="287"/>
        <end position="317"/>
    </location>
</feature>
<feature type="domain" description="4Fe-4S ferredoxin-type" evidence="5">
    <location>
        <begin position="368"/>
        <end position="399"/>
    </location>
</feature>
<dbReference type="InterPro" id="IPR009051">
    <property type="entry name" value="Helical_ferredxn"/>
</dbReference>
<evidence type="ECO:0000256" key="1">
    <source>
        <dbReference type="ARBA" id="ARBA00022723"/>
    </source>
</evidence>
<dbReference type="AlphaFoldDB" id="A0A9E4TTA6"/>
<dbReference type="Pfam" id="PF07992">
    <property type="entry name" value="Pyr_redox_2"/>
    <property type="match status" value="1"/>
</dbReference>
<feature type="transmembrane region" description="Helical" evidence="4">
    <location>
        <begin position="208"/>
        <end position="228"/>
    </location>
</feature>
<dbReference type="GO" id="GO:0046872">
    <property type="term" value="F:metal ion binding"/>
    <property type="evidence" value="ECO:0007669"/>
    <property type="project" value="UniProtKB-KW"/>
</dbReference>
<evidence type="ECO:0000256" key="2">
    <source>
        <dbReference type="ARBA" id="ARBA00023004"/>
    </source>
</evidence>
<dbReference type="Gene3D" id="3.50.50.60">
    <property type="entry name" value="FAD/NAD(P)-binding domain"/>
    <property type="match status" value="2"/>
</dbReference>
<dbReference type="InterPro" id="IPR028261">
    <property type="entry name" value="DPD_II"/>
</dbReference>
<evidence type="ECO:0000313" key="7">
    <source>
        <dbReference type="Proteomes" id="UP000886674"/>
    </source>
</evidence>
<feature type="domain" description="4Fe-4S ferredoxin-type" evidence="5">
    <location>
        <begin position="256"/>
        <end position="285"/>
    </location>
</feature>
<dbReference type="SUPFAM" id="SSF54862">
    <property type="entry name" value="4Fe-4S ferredoxins"/>
    <property type="match status" value="1"/>
</dbReference>
<dbReference type="Gene3D" id="3.30.70.20">
    <property type="match status" value="1"/>
</dbReference>
<feature type="transmembrane region" description="Helical" evidence="4">
    <location>
        <begin position="126"/>
        <end position="145"/>
    </location>
</feature>
<keyword evidence="3" id="KW-0411">Iron-sulfur</keyword>
<sequence length="774" mass="85859">MNTTHPLSYRARPNQATQQSVLPGRYRGWVMALAMAGFTIAFLGWLNESWLYLFENPIWLNRYTEYAIILAFGVWRIRAEQNSYTRKRLIILVTVVTLFWWFIPWLTPVFEPYVGYVWSQPVFPALHTPGTITFFLTLLLVLLFGRRIICGFGCPCVAVRETVGFPFRRFTLRGDWAWRLRHTKWLFFIWYLGVLVATQFPPNTWTTTLVGLFALVVGITYFGSFFIIPITGNRFYCRYLCPYGSTFGLLNHAGFYSIKMDTRQCIDCRRCEQACDMGIPVWKQGRTSGEVTGLEDCMGCARCVVSCPTDALAIQDVRNLFRPALRQNASHLLKREPNGSIPRGEIVYRPPVERKHDWQEVAQPLSQQALQLQADRCLDCGVPGCRNACPLGNFIPDWLAATARGDWQKAAELVHATSPLPEVCGTICPQHRLCEGGCTRGRLEGAVHIGIIEKSVANQALEAGWRMHEPIRRNGHSAAVIGAGPAGLSCAERLNRAGMSVIVYDRSDRIGGLLQSAVPKFKLDKRLLQRRQAILEQVGVRFSLNTSIDGEMLADLLEKHDAVFLGLGAQKSRSVDLPGKDLPGVEQAIGWLHETNRGARASMSGKHVLVLGGGDSAMDCARSAIRLGAKVSIAYRGPEEHLRASPLETDLAREEGVEFYFDHTPLECTGSGAVCGVRFKTPRGNPHISADSIILAMGQQAAPPSWLSGFGIATESDGRIRADERGRTTHPSIWAGGDNTHGPDLAVMAMAAGRKAAEDILAGINGFEIMRRQA</sequence>
<evidence type="ECO:0000256" key="3">
    <source>
        <dbReference type="ARBA" id="ARBA00023014"/>
    </source>
</evidence>
<comment type="caution">
    <text evidence="6">The sequence shown here is derived from an EMBL/GenBank/DDBJ whole genome shotgun (WGS) entry which is preliminary data.</text>
</comment>
<feature type="transmembrane region" description="Helical" evidence="4">
    <location>
        <begin position="28"/>
        <end position="46"/>
    </location>
</feature>
<reference evidence="6" key="1">
    <citation type="journal article" date="2021" name="Proc. Natl. Acad. Sci. U.S.A.">
        <title>Global biogeography of chemosynthetic symbionts reveals both localized and globally distributed symbiont groups. .</title>
        <authorList>
            <person name="Osvatic J.T."/>
            <person name="Wilkins L.G.E."/>
            <person name="Leibrecht L."/>
            <person name="Leray M."/>
            <person name="Zauner S."/>
            <person name="Polzin J."/>
            <person name="Camacho Y."/>
            <person name="Gros O."/>
            <person name="van Gils J.A."/>
            <person name="Eisen J.A."/>
            <person name="Petersen J.M."/>
            <person name="Yuen B."/>
        </authorList>
    </citation>
    <scope>NUCLEOTIDE SEQUENCE</scope>
    <source>
        <strain evidence="6">MAGclacostrist055</strain>
    </source>
</reference>
<dbReference type="InterPro" id="IPR036188">
    <property type="entry name" value="FAD/NAD-bd_sf"/>
</dbReference>
<dbReference type="PROSITE" id="PS51379">
    <property type="entry name" value="4FE4S_FER_2"/>
    <property type="match status" value="3"/>
</dbReference>
<dbReference type="Pfam" id="PF12801">
    <property type="entry name" value="Fer4_5"/>
    <property type="match status" value="2"/>
</dbReference>
<evidence type="ECO:0000256" key="4">
    <source>
        <dbReference type="SAM" id="Phobius"/>
    </source>
</evidence>
<feature type="transmembrane region" description="Helical" evidence="4">
    <location>
        <begin position="89"/>
        <end position="106"/>
    </location>
</feature>
<keyword evidence="4" id="KW-0812">Transmembrane</keyword>
<dbReference type="PANTHER" id="PTHR42783:SF3">
    <property type="entry name" value="GLUTAMATE SYNTHASE [NADPH] SMALL CHAIN-RELATED"/>
    <property type="match status" value="1"/>
</dbReference>
<dbReference type="EMBL" id="JAEPCR010000024">
    <property type="protein sequence ID" value="MCG7977758.1"/>
    <property type="molecule type" value="Genomic_DNA"/>
</dbReference>
<gene>
    <name evidence="6" type="ORF">JAY77_06385</name>
</gene>
<evidence type="ECO:0000313" key="6">
    <source>
        <dbReference type="EMBL" id="MCG7977758.1"/>
    </source>
</evidence>
<keyword evidence="4" id="KW-1133">Transmembrane helix</keyword>
<accession>A0A9E4TTA6</accession>
<feature type="transmembrane region" description="Helical" evidence="4">
    <location>
        <begin position="240"/>
        <end position="258"/>
    </location>
</feature>
<dbReference type="Pfam" id="PF14691">
    <property type="entry name" value="Fer4_20"/>
    <property type="match status" value="1"/>
</dbReference>
<keyword evidence="2" id="KW-0408">Iron</keyword>
<dbReference type="SUPFAM" id="SSF51971">
    <property type="entry name" value="Nucleotide-binding domain"/>
    <property type="match status" value="1"/>
</dbReference>
<dbReference type="SUPFAM" id="SSF46548">
    <property type="entry name" value="alpha-helical ferredoxin"/>
    <property type="match status" value="1"/>
</dbReference>
<dbReference type="Gene3D" id="1.10.1060.10">
    <property type="entry name" value="Alpha-helical ferredoxin"/>
    <property type="match status" value="1"/>
</dbReference>
<keyword evidence="1" id="KW-0479">Metal-binding</keyword>
<dbReference type="GO" id="GO:0051536">
    <property type="term" value="F:iron-sulfur cluster binding"/>
    <property type="evidence" value="ECO:0007669"/>
    <property type="project" value="UniProtKB-KW"/>
</dbReference>
<dbReference type="Proteomes" id="UP000886674">
    <property type="component" value="Unassembled WGS sequence"/>
</dbReference>
<dbReference type="GO" id="GO:0016491">
    <property type="term" value="F:oxidoreductase activity"/>
    <property type="evidence" value="ECO:0007669"/>
    <property type="project" value="InterPro"/>
</dbReference>
<keyword evidence="4" id="KW-0472">Membrane</keyword>
<feature type="transmembrane region" description="Helical" evidence="4">
    <location>
        <begin position="58"/>
        <end position="77"/>
    </location>
</feature>
<dbReference type="InterPro" id="IPR017900">
    <property type="entry name" value="4Fe4S_Fe_S_CS"/>
</dbReference>
<name>A0A9E4TTA6_9GAMM</name>
<dbReference type="Pfam" id="PF13187">
    <property type="entry name" value="Fer4_9"/>
    <property type="match status" value="1"/>
</dbReference>